<sequence>MANRVEEAVEKIAEEILAGTDYELVDVEYVKERDWFLRIYIDKKGGVGLDDCQEVSGLLDEQIEKLGILNDRFILEVSSPGLDRALKKEKDFKREMGKKVDITLYKPINGEKNITGVLTGYAENSITIDDTREFPLKDVALVRLHIDF</sequence>
<evidence type="ECO:0000256" key="3">
    <source>
        <dbReference type="HAMAP-Rule" id="MF_01077"/>
    </source>
</evidence>
<reference evidence="6 7" key="1">
    <citation type="submission" date="2017-06" db="EMBL/GenBank/DDBJ databases">
        <authorList>
            <consortium name="Pathogen Informatics"/>
        </authorList>
    </citation>
    <scope>NUCLEOTIDE SEQUENCE [LARGE SCALE GENOMIC DNA]</scope>
    <source>
        <strain evidence="6 7">NCTC10570</strain>
    </source>
</reference>
<feature type="domain" description="Ribosome maturation factor RimP N-terminal" evidence="4">
    <location>
        <begin position="12"/>
        <end position="83"/>
    </location>
</feature>
<keyword evidence="2 3" id="KW-0690">Ribosome biogenesis</keyword>
<dbReference type="HAMAP" id="MF_01077">
    <property type="entry name" value="RimP"/>
    <property type="match status" value="1"/>
</dbReference>
<dbReference type="SUPFAM" id="SSF75420">
    <property type="entry name" value="YhbC-like, N-terminal domain"/>
    <property type="match status" value="1"/>
</dbReference>
<evidence type="ECO:0000259" key="4">
    <source>
        <dbReference type="Pfam" id="PF02576"/>
    </source>
</evidence>
<dbReference type="Proteomes" id="UP000215383">
    <property type="component" value="Chromosome 1"/>
</dbReference>
<accession>A0A239TJB6</accession>
<dbReference type="SUPFAM" id="SSF74942">
    <property type="entry name" value="YhbC-like, C-terminal domain"/>
    <property type="match status" value="1"/>
</dbReference>
<dbReference type="eggNOG" id="COG0779">
    <property type="taxonomic scope" value="Bacteria"/>
</dbReference>
<evidence type="ECO:0000313" key="7">
    <source>
        <dbReference type="Proteomes" id="UP000215383"/>
    </source>
</evidence>
<dbReference type="InterPro" id="IPR036847">
    <property type="entry name" value="RimP_C_sf"/>
</dbReference>
<proteinExistence type="inferred from homology"/>
<keyword evidence="7" id="KW-1185">Reference proteome</keyword>
<dbReference type="InterPro" id="IPR028989">
    <property type="entry name" value="RimP_N"/>
</dbReference>
<evidence type="ECO:0000256" key="2">
    <source>
        <dbReference type="ARBA" id="ARBA00022517"/>
    </source>
</evidence>
<dbReference type="RefSeq" id="WP_027890456.1">
    <property type="nucleotide sequence ID" value="NZ_LT906446.1"/>
</dbReference>
<dbReference type="Gene3D" id="3.30.300.70">
    <property type="entry name" value="RimP-like superfamily, N-terminal"/>
    <property type="match status" value="1"/>
</dbReference>
<evidence type="ECO:0000313" key="6">
    <source>
        <dbReference type="EMBL" id="SNU97820.1"/>
    </source>
</evidence>
<dbReference type="GO" id="GO:0000028">
    <property type="term" value="P:ribosomal small subunit assembly"/>
    <property type="evidence" value="ECO:0007669"/>
    <property type="project" value="TreeGrafter"/>
</dbReference>
<dbReference type="CDD" id="cd01734">
    <property type="entry name" value="YlxS_C"/>
    <property type="match status" value="1"/>
</dbReference>
<dbReference type="InterPro" id="IPR003728">
    <property type="entry name" value="Ribosome_maturation_RimP"/>
</dbReference>
<dbReference type="EMBL" id="LT906446">
    <property type="protein sequence ID" value="SNU97820.1"/>
    <property type="molecule type" value="Genomic_DNA"/>
</dbReference>
<dbReference type="Pfam" id="PF02576">
    <property type="entry name" value="RimP_N"/>
    <property type="match status" value="1"/>
</dbReference>
<dbReference type="GO" id="GO:0006412">
    <property type="term" value="P:translation"/>
    <property type="evidence" value="ECO:0007669"/>
    <property type="project" value="TreeGrafter"/>
</dbReference>
<dbReference type="PANTHER" id="PTHR33867">
    <property type="entry name" value="RIBOSOME MATURATION FACTOR RIMP"/>
    <property type="match status" value="1"/>
</dbReference>
<gene>
    <name evidence="3 6" type="primary">rimP</name>
    <name evidence="6" type="ORF">SAMEA4364220_00823</name>
</gene>
<organism evidence="6 7">
    <name type="scientific">Megamonas hypermegale</name>
    <dbReference type="NCBI Taxonomy" id="158847"/>
    <lineage>
        <taxon>Bacteria</taxon>
        <taxon>Bacillati</taxon>
        <taxon>Bacillota</taxon>
        <taxon>Negativicutes</taxon>
        <taxon>Selenomonadales</taxon>
        <taxon>Selenomonadaceae</taxon>
        <taxon>Megamonas</taxon>
    </lineage>
</organism>
<dbReference type="AlphaFoldDB" id="A0A239TJB6"/>
<dbReference type="GO" id="GO:0005829">
    <property type="term" value="C:cytosol"/>
    <property type="evidence" value="ECO:0007669"/>
    <property type="project" value="TreeGrafter"/>
</dbReference>
<dbReference type="PANTHER" id="PTHR33867:SF1">
    <property type="entry name" value="RIBOSOME MATURATION FACTOR RIMP"/>
    <property type="match status" value="1"/>
</dbReference>
<name>A0A239TJB6_9FIRM</name>
<dbReference type="Gene3D" id="2.30.30.180">
    <property type="entry name" value="Ribosome maturation factor RimP, C-terminal domain"/>
    <property type="match status" value="1"/>
</dbReference>
<comment type="subcellular location">
    <subcellularLocation>
        <location evidence="3">Cytoplasm</location>
    </subcellularLocation>
</comment>
<dbReference type="InterPro" id="IPR035956">
    <property type="entry name" value="RimP_N_sf"/>
</dbReference>
<dbReference type="FunFam" id="3.30.300.70:FF:000001">
    <property type="entry name" value="Ribosome maturation factor RimP"/>
    <property type="match status" value="1"/>
</dbReference>
<feature type="domain" description="Ribosome maturation factor RimP C-terminal" evidence="5">
    <location>
        <begin position="86"/>
        <end position="148"/>
    </location>
</feature>
<protein>
    <recommendedName>
        <fullName evidence="3">Ribosome maturation factor RimP</fullName>
    </recommendedName>
</protein>
<evidence type="ECO:0000256" key="1">
    <source>
        <dbReference type="ARBA" id="ARBA00022490"/>
    </source>
</evidence>
<dbReference type="Pfam" id="PF17384">
    <property type="entry name" value="DUF150_C"/>
    <property type="match status" value="1"/>
</dbReference>
<comment type="function">
    <text evidence="3">Required for maturation of 30S ribosomal subunits.</text>
</comment>
<dbReference type="GeneID" id="78506847"/>
<evidence type="ECO:0000259" key="5">
    <source>
        <dbReference type="Pfam" id="PF17384"/>
    </source>
</evidence>
<keyword evidence="1 3" id="KW-0963">Cytoplasm</keyword>
<dbReference type="InterPro" id="IPR028998">
    <property type="entry name" value="RimP_C"/>
</dbReference>
<comment type="similarity">
    <text evidence="3">Belongs to the RimP family.</text>
</comment>